<gene>
    <name evidence="1" type="ORF">A3I42_01765</name>
</gene>
<proteinExistence type="predicted"/>
<dbReference type="InterPro" id="IPR010235">
    <property type="entry name" value="HepT"/>
</dbReference>
<reference evidence="1 2" key="1">
    <citation type="journal article" date="2016" name="Nat. Commun.">
        <title>Thousands of microbial genomes shed light on interconnected biogeochemical processes in an aquifer system.</title>
        <authorList>
            <person name="Anantharaman K."/>
            <person name="Brown C.T."/>
            <person name="Hug L.A."/>
            <person name="Sharon I."/>
            <person name="Castelle C.J."/>
            <person name="Probst A.J."/>
            <person name="Thomas B.C."/>
            <person name="Singh A."/>
            <person name="Wilkins M.J."/>
            <person name="Karaoz U."/>
            <person name="Brodie E.L."/>
            <person name="Williams K.H."/>
            <person name="Hubbard S.S."/>
            <person name="Banfield J.F."/>
        </authorList>
    </citation>
    <scope>NUCLEOTIDE SEQUENCE [LARGE SCALE GENOMIC DNA]</scope>
</reference>
<dbReference type="Gene3D" id="1.20.120.330">
    <property type="entry name" value="Nucleotidyltransferases domain 2"/>
    <property type="match status" value="1"/>
</dbReference>
<dbReference type="AlphaFoldDB" id="A0A1F7VB79"/>
<evidence type="ECO:0000313" key="1">
    <source>
        <dbReference type="EMBL" id="OGL87705.1"/>
    </source>
</evidence>
<dbReference type="Pfam" id="PF08780">
    <property type="entry name" value="NTase_sub_bind"/>
    <property type="match status" value="1"/>
</dbReference>
<dbReference type="NCBIfam" id="TIGR01987">
    <property type="entry name" value="HI0074"/>
    <property type="match status" value="1"/>
</dbReference>
<sequence>MDNTFSFKLSDFRDALATLEEAVSMEKNDIVRDSVIKRFEYTHELSWKTAKLYLRERYGKDVFSPKECFRELRRQGTLSDEETELSLTMCDDRNDSIHTYKEALAEELYAKIASLYAGLLRKIFERVEGIKS</sequence>
<dbReference type="EMBL" id="MGER01000063">
    <property type="protein sequence ID" value="OGL87705.1"/>
    <property type="molecule type" value="Genomic_DNA"/>
</dbReference>
<organism evidence="1 2">
    <name type="scientific">Candidatus Uhrbacteria bacterium RIFCSPLOWO2_02_FULL_49_11</name>
    <dbReference type="NCBI Taxonomy" id="1802409"/>
    <lineage>
        <taxon>Bacteria</taxon>
        <taxon>Candidatus Uhriibacteriota</taxon>
    </lineage>
</organism>
<protein>
    <recommendedName>
        <fullName evidence="3">Nucleotidyltransferase</fullName>
    </recommendedName>
</protein>
<evidence type="ECO:0000313" key="2">
    <source>
        <dbReference type="Proteomes" id="UP000178264"/>
    </source>
</evidence>
<dbReference type="SUPFAM" id="SSF81593">
    <property type="entry name" value="Nucleotidyltransferase substrate binding subunit/domain"/>
    <property type="match status" value="1"/>
</dbReference>
<name>A0A1F7VB79_9BACT</name>
<comment type="caution">
    <text evidence="1">The sequence shown here is derived from an EMBL/GenBank/DDBJ whole genome shotgun (WGS) entry which is preliminary data.</text>
</comment>
<evidence type="ECO:0008006" key="3">
    <source>
        <dbReference type="Google" id="ProtNLM"/>
    </source>
</evidence>
<dbReference type="Proteomes" id="UP000178264">
    <property type="component" value="Unassembled WGS sequence"/>
</dbReference>
<accession>A0A1F7VB79</accession>